<evidence type="ECO:0000256" key="9">
    <source>
        <dbReference type="SAM" id="Coils"/>
    </source>
</evidence>
<dbReference type="GO" id="GO:0005737">
    <property type="term" value="C:cytoplasm"/>
    <property type="evidence" value="ECO:0007669"/>
    <property type="project" value="UniProtKB-SubCell"/>
</dbReference>
<evidence type="ECO:0000256" key="7">
    <source>
        <dbReference type="PIRSR" id="PIRSR006809-1"/>
    </source>
</evidence>
<feature type="binding site" evidence="7">
    <location>
        <begin position="324"/>
        <end position="327"/>
    </location>
    <ligand>
        <name>GTP</name>
        <dbReference type="ChEBI" id="CHEBI:37565"/>
    </ligand>
</feature>
<reference evidence="11 12" key="1">
    <citation type="journal article" date="2015" name="Genome Announc.">
        <title>Expanding the biotechnology potential of lactobacilli through comparative genomics of 213 strains and associated genera.</title>
        <authorList>
            <person name="Sun Z."/>
            <person name="Harris H.M."/>
            <person name="McCann A."/>
            <person name="Guo C."/>
            <person name="Argimon S."/>
            <person name="Zhang W."/>
            <person name="Yang X."/>
            <person name="Jeffery I.B."/>
            <person name="Cooney J.C."/>
            <person name="Kagawa T.F."/>
            <person name="Liu W."/>
            <person name="Song Y."/>
            <person name="Salvetti E."/>
            <person name="Wrobel A."/>
            <person name="Rasinkangas P."/>
            <person name="Parkhill J."/>
            <person name="Rea M.C."/>
            <person name="O'Sullivan O."/>
            <person name="Ritari J."/>
            <person name="Douillard F.P."/>
            <person name="Paul Ross R."/>
            <person name="Yang R."/>
            <person name="Briner A.E."/>
            <person name="Felis G.E."/>
            <person name="de Vos W.M."/>
            <person name="Barrangou R."/>
            <person name="Klaenhammer T.R."/>
            <person name="Caufield P.W."/>
            <person name="Cui Y."/>
            <person name="Zhang H."/>
            <person name="O'Toole P.W."/>
        </authorList>
    </citation>
    <scope>NUCLEOTIDE SEQUENCE [LARGE SCALE GENOMIC DNA]</scope>
    <source>
        <strain evidence="11 12">DSM 20653</strain>
    </source>
</reference>
<evidence type="ECO:0000256" key="1">
    <source>
        <dbReference type="ARBA" id="ARBA00022490"/>
    </source>
</evidence>
<keyword evidence="2 8" id="KW-0479">Metal-binding</keyword>
<keyword evidence="3 6" id="KW-0547">Nucleotide-binding</keyword>
<comment type="similarity">
    <text evidence="6">Belongs to the TRAFAC class OBG-HflX-like GTPase superfamily. HflX GTPase family.</text>
</comment>
<evidence type="ECO:0000313" key="12">
    <source>
        <dbReference type="Proteomes" id="UP000051291"/>
    </source>
</evidence>
<dbReference type="InterPro" id="IPR030394">
    <property type="entry name" value="G_HFLX_dom"/>
</dbReference>
<gene>
    <name evidence="6" type="primary">hflX</name>
    <name evidence="11" type="ORF">FC64_GL000344</name>
</gene>
<dbReference type="STRING" id="1423820.FC64_GL000344"/>
<dbReference type="EMBL" id="AYYZ01000017">
    <property type="protein sequence ID" value="KRM52594.1"/>
    <property type="molecule type" value="Genomic_DNA"/>
</dbReference>
<dbReference type="Pfam" id="PF01926">
    <property type="entry name" value="MMR_HSR1"/>
    <property type="match status" value="1"/>
</dbReference>
<dbReference type="InterPro" id="IPR032305">
    <property type="entry name" value="GTP-bd_M"/>
</dbReference>
<dbReference type="CDD" id="cd01878">
    <property type="entry name" value="HflX"/>
    <property type="match status" value="1"/>
</dbReference>
<dbReference type="InterPro" id="IPR016496">
    <property type="entry name" value="GTPase_HflX"/>
</dbReference>
<dbReference type="GO" id="GO:0003924">
    <property type="term" value="F:GTPase activity"/>
    <property type="evidence" value="ECO:0007669"/>
    <property type="project" value="UniProtKB-UniRule"/>
</dbReference>
<dbReference type="GO" id="GO:0005525">
    <property type="term" value="F:GTP binding"/>
    <property type="evidence" value="ECO:0007669"/>
    <property type="project" value="UniProtKB-UniRule"/>
</dbReference>
<dbReference type="PANTHER" id="PTHR10229:SF4">
    <property type="entry name" value="GTPASE HFLX"/>
    <property type="match status" value="1"/>
</dbReference>
<dbReference type="PIRSF" id="PIRSF006809">
    <property type="entry name" value="GTP-binding_hflX_prd"/>
    <property type="match status" value="1"/>
</dbReference>
<comment type="cofactor">
    <cofactor evidence="8">
        <name>Mg(2+)</name>
        <dbReference type="ChEBI" id="CHEBI:18420"/>
    </cofactor>
</comment>
<feature type="binding site" evidence="7">
    <location>
        <begin position="236"/>
        <end position="240"/>
    </location>
    <ligand>
        <name>GTP</name>
        <dbReference type="ChEBI" id="CHEBI:37565"/>
    </ligand>
</feature>
<evidence type="ECO:0000259" key="10">
    <source>
        <dbReference type="PROSITE" id="PS51705"/>
    </source>
</evidence>
<evidence type="ECO:0000256" key="3">
    <source>
        <dbReference type="ARBA" id="ARBA00022741"/>
    </source>
</evidence>
<feature type="binding site" evidence="8">
    <location>
        <position position="211"/>
    </location>
    <ligand>
        <name>Mg(2+)</name>
        <dbReference type="ChEBI" id="CHEBI:18420"/>
    </ligand>
</feature>
<keyword evidence="9" id="KW-0175">Coiled coil</keyword>
<dbReference type="Proteomes" id="UP000051291">
    <property type="component" value="Unassembled WGS sequence"/>
</dbReference>
<evidence type="ECO:0000256" key="4">
    <source>
        <dbReference type="ARBA" id="ARBA00022842"/>
    </source>
</evidence>
<feature type="binding site" evidence="8">
    <location>
        <position position="238"/>
    </location>
    <ligand>
        <name>Mg(2+)</name>
        <dbReference type="ChEBI" id="CHEBI:18420"/>
    </ligand>
</feature>
<accession>A0A0R1ZE89</accession>
<name>A0A0R1ZE89_9LACO</name>
<evidence type="ECO:0000256" key="8">
    <source>
        <dbReference type="PIRSR" id="PIRSR006809-2"/>
    </source>
</evidence>
<keyword evidence="1 6" id="KW-0963">Cytoplasm</keyword>
<dbReference type="Pfam" id="PF16360">
    <property type="entry name" value="GTP-bdg_M"/>
    <property type="match status" value="1"/>
</dbReference>
<keyword evidence="4 8" id="KW-0460">Magnesium</keyword>
<comment type="subcellular location">
    <subcellularLocation>
        <location evidence="6">Cytoplasm</location>
    </subcellularLocation>
    <text evidence="6">May associate with membranes.</text>
</comment>
<keyword evidence="5 6" id="KW-0342">GTP-binding</keyword>
<evidence type="ECO:0000256" key="2">
    <source>
        <dbReference type="ARBA" id="ARBA00022723"/>
    </source>
</evidence>
<evidence type="ECO:0000256" key="6">
    <source>
        <dbReference type="HAMAP-Rule" id="MF_00900"/>
    </source>
</evidence>
<keyword evidence="12" id="KW-1185">Reference proteome</keyword>
<dbReference type="Gene3D" id="3.40.50.300">
    <property type="entry name" value="P-loop containing nucleotide triphosphate hydrolases"/>
    <property type="match status" value="1"/>
</dbReference>
<feature type="domain" description="Hflx-type G" evidence="10">
    <location>
        <begin position="198"/>
        <end position="328"/>
    </location>
</feature>
<dbReference type="RefSeq" id="WP_057906488.1">
    <property type="nucleotide sequence ID" value="NZ_AYYZ01000017.1"/>
</dbReference>
<dbReference type="PROSITE" id="PS51705">
    <property type="entry name" value="G_HFLX"/>
    <property type="match status" value="1"/>
</dbReference>
<dbReference type="FunFam" id="3.40.50.11060:FF:000001">
    <property type="entry name" value="GTPase HflX"/>
    <property type="match status" value="1"/>
</dbReference>
<feature type="binding site" evidence="7">
    <location>
        <begin position="204"/>
        <end position="211"/>
    </location>
    <ligand>
        <name>GTP</name>
        <dbReference type="ChEBI" id="CHEBI:37565"/>
    </ligand>
</feature>
<organism evidence="11 12">
    <name type="scientific">Ligilactobacillus araffinosus DSM 20653</name>
    <dbReference type="NCBI Taxonomy" id="1423820"/>
    <lineage>
        <taxon>Bacteria</taxon>
        <taxon>Bacillati</taxon>
        <taxon>Bacillota</taxon>
        <taxon>Bacilli</taxon>
        <taxon>Lactobacillales</taxon>
        <taxon>Lactobacillaceae</taxon>
        <taxon>Ligilactobacillus</taxon>
    </lineage>
</organism>
<dbReference type="Gene3D" id="3.40.50.11060">
    <property type="entry name" value="GTPase HflX, N-terminal domain"/>
    <property type="match status" value="1"/>
</dbReference>
<dbReference type="PATRIC" id="fig|1423820.4.peg.344"/>
<dbReference type="HAMAP" id="MF_00900">
    <property type="entry name" value="GTPase_HflX"/>
    <property type="match status" value="1"/>
</dbReference>
<dbReference type="GO" id="GO:0043022">
    <property type="term" value="F:ribosome binding"/>
    <property type="evidence" value="ECO:0007669"/>
    <property type="project" value="TreeGrafter"/>
</dbReference>
<dbReference type="GO" id="GO:0046872">
    <property type="term" value="F:metal ion binding"/>
    <property type="evidence" value="ECO:0007669"/>
    <property type="project" value="UniProtKB-KW"/>
</dbReference>
<dbReference type="InterPro" id="IPR027417">
    <property type="entry name" value="P-loop_NTPase"/>
</dbReference>
<dbReference type="InterPro" id="IPR025121">
    <property type="entry name" value="GTPase_HflX_N"/>
</dbReference>
<dbReference type="NCBIfam" id="TIGR03156">
    <property type="entry name" value="GTP_HflX"/>
    <property type="match status" value="1"/>
</dbReference>
<sequence>MKSVIIGGIENEQINFDYTMTELANLAAADNMEVVGEVRQNIEKPVSATYFGKGKVDEITRQAEMLDAEALIVNDELLPTQIRNLEKETGLDIIDRTALILDIFASRAHTRVAKLQVKIAQLQYQLPRIRTASINKMDQQTAGGNTGGGFTNRGTGETQIELNRRVIQKQISSLRKELKEVQRDNETQRKKRKKSDIKSVALVGYTNAGKSTTMNNVLDLLEINDSKRVFEKDMLFATLDTYVRKIVLPDKKSFILSDTVGFVSKLPHQLVEAFKSTLQEATEADLLIQVIDISDPNYRQMIKTTEKTLTEIGVDGIPMIYAFNKADKAGIPYPSVEGNQFTYCARDQKSIEMLLGILKKELFKDYETETFLIPFQDGRYLDLLNKEANIKKTDYQADGTLITAEVAPKLKQQLARYIVDED</sequence>
<feature type="coiled-coil region" evidence="9">
    <location>
        <begin position="164"/>
        <end position="191"/>
    </location>
</feature>
<comment type="subunit">
    <text evidence="6">Monomer. Associates with the 50S ribosomal subunit.</text>
</comment>
<evidence type="ECO:0000256" key="5">
    <source>
        <dbReference type="ARBA" id="ARBA00023134"/>
    </source>
</evidence>
<dbReference type="Pfam" id="PF13167">
    <property type="entry name" value="GTP-bdg_N"/>
    <property type="match status" value="1"/>
</dbReference>
<dbReference type="InterPro" id="IPR042108">
    <property type="entry name" value="GTPase_HflX_N_sf"/>
</dbReference>
<dbReference type="Gene3D" id="6.10.250.2860">
    <property type="match status" value="1"/>
</dbReference>
<dbReference type="InterPro" id="IPR006073">
    <property type="entry name" value="GTP-bd"/>
</dbReference>
<comment type="caution">
    <text evidence="11">The sequence shown here is derived from an EMBL/GenBank/DDBJ whole genome shotgun (WGS) entry which is preliminary data.</text>
</comment>
<protein>
    <recommendedName>
        <fullName evidence="6">GTPase HflX</fullName>
    </recommendedName>
    <alternativeName>
        <fullName evidence="6">GTP-binding protein HflX</fullName>
    </alternativeName>
</protein>
<feature type="binding site" evidence="7">
    <location>
        <begin position="258"/>
        <end position="261"/>
    </location>
    <ligand>
        <name>GTP</name>
        <dbReference type="ChEBI" id="CHEBI:37565"/>
    </ligand>
</feature>
<proteinExistence type="inferred from homology"/>
<dbReference type="AlphaFoldDB" id="A0A0R1ZE89"/>
<dbReference type="SUPFAM" id="SSF52540">
    <property type="entry name" value="P-loop containing nucleoside triphosphate hydrolases"/>
    <property type="match status" value="1"/>
</dbReference>
<comment type="function">
    <text evidence="6">GTPase that associates with the 50S ribosomal subunit and may have a role during protein synthesis or ribosome biogenesis.</text>
</comment>
<evidence type="ECO:0000313" key="11">
    <source>
        <dbReference type="EMBL" id="KRM52594.1"/>
    </source>
</evidence>
<dbReference type="PANTHER" id="PTHR10229">
    <property type="entry name" value="GTP-BINDING PROTEIN HFLX"/>
    <property type="match status" value="1"/>
</dbReference>